<evidence type="ECO:0000313" key="1">
    <source>
        <dbReference type="EMBL" id="GII91174.1"/>
    </source>
</evidence>
<dbReference type="AlphaFoldDB" id="A0A919VAJ4"/>
<dbReference type="EMBL" id="BOOW01000008">
    <property type="protein sequence ID" value="GII91174.1"/>
    <property type="molecule type" value="Genomic_DNA"/>
</dbReference>
<organism evidence="1 2">
    <name type="scientific">Sinosporangium siamense</name>
    <dbReference type="NCBI Taxonomy" id="1367973"/>
    <lineage>
        <taxon>Bacteria</taxon>
        <taxon>Bacillati</taxon>
        <taxon>Actinomycetota</taxon>
        <taxon>Actinomycetes</taxon>
        <taxon>Streptosporangiales</taxon>
        <taxon>Streptosporangiaceae</taxon>
        <taxon>Sinosporangium</taxon>
    </lineage>
</organism>
<evidence type="ECO:0008006" key="3">
    <source>
        <dbReference type="Google" id="ProtNLM"/>
    </source>
</evidence>
<gene>
    <name evidence="1" type="ORF">Ssi02_14050</name>
</gene>
<dbReference type="RefSeq" id="WP_204022308.1">
    <property type="nucleotide sequence ID" value="NZ_BOOW01000008.1"/>
</dbReference>
<dbReference type="Proteomes" id="UP000606172">
    <property type="component" value="Unassembled WGS sequence"/>
</dbReference>
<evidence type="ECO:0000313" key="2">
    <source>
        <dbReference type="Proteomes" id="UP000606172"/>
    </source>
</evidence>
<protein>
    <recommendedName>
        <fullName evidence="3">Leucine-rich repeat domain-containing protein</fullName>
    </recommendedName>
</protein>
<comment type="caution">
    <text evidence="1">The sequence shown here is derived from an EMBL/GenBank/DDBJ whole genome shotgun (WGS) entry which is preliminary data.</text>
</comment>
<proteinExistence type="predicted"/>
<dbReference type="InterPro" id="IPR047722">
    <property type="entry name" value="STM4015-like"/>
</dbReference>
<sequence>MIDIDEPIVSTHDYRDHYAGLPVVYAPGPETGKDKELPDPASVAWRIEGSEWGDDVDIVIADHFNRFLERVDTTRVRAIVIGHWQDCYETDSSDIVEMLAGNASRLPALRALFLGAITPDESEISWIQQSDITPLLTAFPKLERLDVRGGSGARLTPVRHESLRMLRFESGGLGGELVRALSACDLPALERLDVWLGVENYGGDATVADLAGILSGERLPALRHLGLQNSEIQDEIAAAVAAAPIVARLESLSLSMGVLTDVGAEALLSGQPLTHLSRLDLRHHFLTGSMMTRVPALLPGLTVDLDDSELQSGEDWLYTAVNE</sequence>
<dbReference type="NCBIfam" id="NF038076">
    <property type="entry name" value="fam_STM4015"/>
    <property type="match status" value="1"/>
</dbReference>
<name>A0A919VAJ4_9ACTN</name>
<reference evidence="1" key="1">
    <citation type="submission" date="2021-01" db="EMBL/GenBank/DDBJ databases">
        <title>Whole genome shotgun sequence of Sinosporangium siamense NBRC 109515.</title>
        <authorList>
            <person name="Komaki H."/>
            <person name="Tamura T."/>
        </authorList>
    </citation>
    <scope>NUCLEOTIDE SEQUENCE</scope>
    <source>
        <strain evidence="1">NBRC 109515</strain>
    </source>
</reference>
<dbReference type="SUPFAM" id="SSF52047">
    <property type="entry name" value="RNI-like"/>
    <property type="match status" value="1"/>
</dbReference>
<accession>A0A919VAJ4</accession>
<keyword evidence="2" id="KW-1185">Reference proteome</keyword>
<dbReference type="InterPro" id="IPR032675">
    <property type="entry name" value="LRR_dom_sf"/>
</dbReference>
<dbReference type="Gene3D" id="3.80.10.10">
    <property type="entry name" value="Ribonuclease Inhibitor"/>
    <property type="match status" value="1"/>
</dbReference>